<dbReference type="Proteomes" id="UP000243006">
    <property type="component" value="Unassembled WGS sequence"/>
</dbReference>
<organism evidence="1 2">
    <name type="scientific">Trichinella nativa</name>
    <dbReference type="NCBI Taxonomy" id="6335"/>
    <lineage>
        <taxon>Eukaryota</taxon>
        <taxon>Metazoa</taxon>
        <taxon>Ecdysozoa</taxon>
        <taxon>Nematoda</taxon>
        <taxon>Enoplea</taxon>
        <taxon>Dorylaimia</taxon>
        <taxon>Trichinellida</taxon>
        <taxon>Trichinellidae</taxon>
        <taxon>Trichinella</taxon>
    </lineage>
</organism>
<dbReference type="AlphaFoldDB" id="A0A1Y3EUK3"/>
<reference evidence="1 2" key="1">
    <citation type="submission" date="2015-04" db="EMBL/GenBank/DDBJ databases">
        <title>Draft genome of the roundworm Trichinella nativa.</title>
        <authorList>
            <person name="Mitreva M."/>
        </authorList>
    </citation>
    <scope>NUCLEOTIDE SEQUENCE [LARGE SCALE GENOMIC DNA]</scope>
    <source>
        <strain evidence="1 2">ISS45</strain>
    </source>
</reference>
<protein>
    <submittedName>
        <fullName evidence="1">Uncharacterized protein</fullName>
    </submittedName>
</protein>
<proteinExistence type="predicted"/>
<comment type="caution">
    <text evidence="1">The sequence shown here is derived from an EMBL/GenBank/DDBJ whole genome shotgun (WGS) entry which is preliminary data.</text>
</comment>
<sequence>MQQLCTLKKKRRSVFVEMQTDKSEQLIDWFHVGVTEGNYASHFCFKPDFFAFNFSSHCQHYLFVEFFILQNYIQIPMENLYGLSISVWNASESTDRLTAHPEAELGFGSSRTFGK</sequence>
<evidence type="ECO:0000313" key="2">
    <source>
        <dbReference type="Proteomes" id="UP000243006"/>
    </source>
</evidence>
<gene>
    <name evidence="1" type="ORF">D917_01148</name>
</gene>
<accession>A0A1Y3EUK3</accession>
<name>A0A1Y3EUK3_9BILA</name>
<dbReference type="EMBL" id="LVZM01002479">
    <property type="protein sequence ID" value="OUC48625.1"/>
    <property type="molecule type" value="Genomic_DNA"/>
</dbReference>
<evidence type="ECO:0000313" key="1">
    <source>
        <dbReference type="EMBL" id="OUC48625.1"/>
    </source>
</evidence>